<accession>A0A7J7LLS5</accession>
<evidence type="ECO:0000313" key="3">
    <source>
        <dbReference type="EMBL" id="KAF6143500.1"/>
    </source>
</evidence>
<dbReference type="InterPro" id="IPR000215">
    <property type="entry name" value="Serpin_fam"/>
</dbReference>
<name>A0A7J7LLS5_9MAGN</name>
<dbReference type="Pfam" id="PF00079">
    <property type="entry name" value="Serpin"/>
    <property type="match status" value="1"/>
</dbReference>
<dbReference type="InterPro" id="IPR042185">
    <property type="entry name" value="Serpin_sf_2"/>
</dbReference>
<dbReference type="Proteomes" id="UP000541444">
    <property type="component" value="Unassembled WGS sequence"/>
</dbReference>
<dbReference type="AlphaFoldDB" id="A0A7J7LLS5"/>
<proteinExistence type="inferred from homology"/>
<dbReference type="EMBL" id="JACGCM010002205">
    <property type="protein sequence ID" value="KAF6143500.1"/>
    <property type="molecule type" value="Genomic_DNA"/>
</dbReference>
<evidence type="ECO:0000256" key="1">
    <source>
        <dbReference type="ARBA" id="ARBA00009500"/>
    </source>
</evidence>
<comment type="caution">
    <text evidence="3">The sequence shown here is derived from an EMBL/GenBank/DDBJ whole genome shotgun (WGS) entry which is preliminary data.</text>
</comment>
<keyword evidence="4" id="KW-1185">Reference proteome</keyword>
<dbReference type="OrthoDB" id="1063785at2759"/>
<organism evidence="3 4">
    <name type="scientific">Kingdonia uniflora</name>
    <dbReference type="NCBI Taxonomy" id="39325"/>
    <lineage>
        <taxon>Eukaryota</taxon>
        <taxon>Viridiplantae</taxon>
        <taxon>Streptophyta</taxon>
        <taxon>Embryophyta</taxon>
        <taxon>Tracheophyta</taxon>
        <taxon>Spermatophyta</taxon>
        <taxon>Magnoliopsida</taxon>
        <taxon>Ranunculales</taxon>
        <taxon>Circaeasteraceae</taxon>
        <taxon>Kingdonia</taxon>
    </lineage>
</organism>
<dbReference type="PANTHER" id="PTHR11461">
    <property type="entry name" value="SERINE PROTEASE INHIBITOR, SERPIN"/>
    <property type="match status" value="1"/>
</dbReference>
<dbReference type="InterPro" id="IPR036186">
    <property type="entry name" value="Serpin_sf"/>
</dbReference>
<gene>
    <name evidence="3" type="ORF">GIB67_029669</name>
</gene>
<dbReference type="Gene3D" id="2.30.39.10">
    <property type="entry name" value="Alpha-1-antitrypsin, domain 1"/>
    <property type="match status" value="2"/>
</dbReference>
<evidence type="ECO:0000259" key="2">
    <source>
        <dbReference type="Pfam" id="PF00079"/>
    </source>
</evidence>
<dbReference type="PANTHER" id="PTHR11461:SF211">
    <property type="entry name" value="GH10112P-RELATED"/>
    <property type="match status" value="1"/>
</dbReference>
<reference evidence="3 4" key="1">
    <citation type="journal article" date="2020" name="IScience">
        <title>Genome Sequencing of the Endangered Kingdonia uniflora (Circaeasteraceae, Ranunculales) Reveals Potential Mechanisms of Evolutionary Specialization.</title>
        <authorList>
            <person name="Sun Y."/>
            <person name="Deng T."/>
            <person name="Zhang A."/>
            <person name="Moore M.J."/>
            <person name="Landis J.B."/>
            <person name="Lin N."/>
            <person name="Zhang H."/>
            <person name="Zhang X."/>
            <person name="Huang J."/>
            <person name="Zhang X."/>
            <person name="Sun H."/>
            <person name="Wang H."/>
        </authorList>
    </citation>
    <scope>NUCLEOTIDE SEQUENCE [LARGE SCALE GENOMIC DNA]</scope>
    <source>
        <strain evidence="3">TB1705</strain>
        <tissue evidence="3">Leaf</tissue>
    </source>
</reference>
<comment type="similarity">
    <text evidence="1">Belongs to the serpin family.</text>
</comment>
<protein>
    <recommendedName>
        <fullName evidence="2">Serpin domain-containing protein</fullName>
    </recommendedName>
</protein>
<dbReference type="Gene3D" id="3.30.497.10">
    <property type="entry name" value="Antithrombin, subunit I, domain 2"/>
    <property type="match status" value="2"/>
</dbReference>
<feature type="domain" description="Serpin" evidence="2">
    <location>
        <begin position="65"/>
        <end position="132"/>
    </location>
</feature>
<dbReference type="SUPFAM" id="SSF56574">
    <property type="entry name" value="Serpins"/>
    <property type="match status" value="1"/>
</dbReference>
<dbReference type="GO" id="GO:0004867">
    <property type="term" value="F:serine-type endopeptidase inhibitor activity"/>
    <property type="evidence" value="ECO:0007669"/>
    <property type="project" value="InterPro"/>
</dbReference>
<dbReference type="InterPro" id="IPR042178">
    <property type="entry name" value="Serpin_sf_1"/>
</dbReference>
<dbReference type="InterPro" id="IPR023796">
    <property type="entry name" value="Serpin_dom"/>
</dbReference>
<evidence type="ECO:0000313" key="4">
    <source>
        <dbReference type="Proteomes" id="UP000541444"/>
    </source>
</evidence>
<sequence length="404" mass="45541">MVLRPAARYHYSRHCLWLAGIVDDYKVTLQGVVMGKWELIMDDDEIGSQSSNRVYDVILLPMVEEVRAQVNKWAEEATNGLIQAVIPRGSIDKKMRLVLANTLYFKGIWKNELIKDLTKDSKFYLLEGSFVKIPRFKISFGFEASEVLKRGGLDLPFSCDAQLVGMVTSMLPNKNLKVREDVHKSFIKVNEEGTKVAAVTYVDCDVQDCMQEYIMNKKVPPTASNKRKRELARERDLVTYKRKKKTIDPSIVVPPNTVDSANEGVSELQHPTESAQGMNIPQGWEFETESTQVALGAQPLLLNVSPNLDVNIPIVGGYSKGEGDTSNNDVGPSDKSLLRSFRFNRARSIALGQLYFVDIITIIVHGKLPIRVHHHQSRWDLTKEPRVVQDFVKLKGLDKIGNIS</sequence>
<dbReference type="GO" id="GO:0005615">
    <property type="term" value="C:extracellular space"/>
    <property type="evidence" value="ECO:0007669"/>
    <property type="project" value="InterPro"/>
</dbReference>